<keyword evidence="2" id="KW-0472">Membrane</keyword>
<proteinExistence type="predicted"/>
<organism evidence="3 4">
    <name type="scientific">Oenococcus kitaharae DSM 17330</name>
    <dbReference type="NCBI Taxonomy" id="1045004"/>
    <lineage>
        <taxon>Bacteria</taxon>
        <taxon>Bacillati</taxon>
        <taxon>Bacillota</taxon>
        <taxon>Bacilli</taxon>
        <taxon>Lactobacillales</taxon>
        <taxon>Lactobacillaceae</taxon>
        <taxon>Oenococcus</taxon>
    </lineage>
</organism>
<evidence type="ECO:0000313" key="3">
    <source>
        <dbReference type="EMBL" id="EHN59042.1"/>
    </source>
</evidence>
<accession>G9WJJ7</accession>
<feature type="compositionally biased region" description="Low complexity" evidence="1">
    <location>
        <begin position="35"/>
        <end position="46"/>
    </location>
</feature>
<reference evidence="3 4" key="1">
    <citation type="journal article" date="2012" name="PLoS ONE">
        <title>Functional divergence in the genus oenococcus as predicted by genome sequencing of the newly-described species, Oenococcus kitaharae.</title>
        <authorList>
            <person name="Borneman A.R."/>
            <person name="McCarthy J.M."/>
            <person name="Chambers P.J."/>
            <person name="Bartowsky E.J."/>
        </authorList>
    </citation>
    <scope>NUCLEOTIDE SEQUENCE [LARGE SCALE GENOMIC DNA]</scope>
    <source>
        <strain evidence="4">DSM17330</strain>
    </source>
</reference>
<dbReference type="Proteomes" id="UP000004959">
    <property type="component" value="Chromosome"/>
</dbReference>
<dbReference type="HOGENOM" id="CLU_2480299_0_0_9"/>
<feature type="transmembrane region" description="Helical" evidence="2">
    <location>
        <begin position="6"/>
        <end position="23"/>
    </location>
</feature>
<gene>
    <name evidence="3" type="ORF">OKIT_0938</name>
</gene>
<evidence type="ECO:0000313" key="4">
    <source>
        <dbReference type="Proteomes" id="UP000004959"/>
    </source>
</evidence>
<name>G9WJJ7_9LACO</name>
<dbReference type="EMBL" id="AFVZ01000001">
    <property type="protein sequence ID" value="EHN59042.1"/>
    <property type="molecule type" value="Genomic_DNA"/>
</dbReference>
<dbReference type="RefSeq" id="WP_007745727.1">
    <property type="nucleotide sequence ID" value="NZ_ATZG01000004.1"/>
</dbReference>
<keyword evidence="2" id="KW-0812">Transmembrane</keyword>
<keyword evidence="2" id="KW-1133">Transmembrane helix</keyword>
<comment type="caution">
    <text evidence="3">The sequence shown here is derived from an EMBL/GenBank/DDBJ whole genome shotgun (WGS) entry which is preliminary data.</text>
</comment>
<feature type="region of interest" description="Disordered" evidence="1">
    <location>
        <begin position="32"/>
        <end position="56"/>
    </location>
</feature>
<sequence length="87" mass="9187">MKSRSLLIVLASFVVITMVALIVKRGTRGNLANMDSASAQSDIASSGTVNGRDSSAAISGQLPINASRPSSQAPIEQLQFIEKRNNK</sequence>
<evidence type="ECO:0000256" key="1">
    <source>
        <dbReference type="SAM" id="MobiDB-lite"/>
    </source>
</evidence>
<evidence type="ECO:0000256" key="2">
    <source>
        <dbReference type="SAM" id="Phobius"/>
    </source>
</evidence>
<protein>
    <submittedName>
        <fullName evidence="3">Uncharacterized protein</fullName>
    </submittedName>
</protein>
<keyword evidence="4" id="KW-1185">Reference proteome</keyword>
<dbReference type="STRING" id="336988.NT96_05535"/>
<dbReference type="AlphaFoldDB" id="G9WJJ7"/>
<feature type="compositionally biased region" description="Polar residues" evidence="1">
    <location>
        <begin position="47"/>
        <end position="56"/>
    </location>
</feature>
<dbReference type="PATRIC" id="fig|1045004.4.peg.938"/>